<keyword evidence="1" id="KW-1133">Transmembrane helix</keyword>
<sequence>MAKKNKPGELTIKRLQEREKQKQENKGIKRRNQSRFVVCTIVYLVLLLDLILFTPFWLSICFRIVFPIVVYITFKRYWSKRELESIILTPAEEERLEFVGFALSKKFKYYILMLASDVEIAVIEGREVHGYMERMFPDYYWLIDNDVLDRACYMALQDYQPVVHNHIADYDLPNMYRSLVLLTEKKAHFDHFREFEFDRIVILSDEPLRKDLTWIPNYEWKTDDGYDTTVTYAPCNLLNMGSPLHDLPIAVVKDALGKSKLYFKAKTSAEDLTRERDELIRKEIYKIREKDKGHDEIVDELTIESRAAREKYSNLKQKMLSRDPSTNEEKFRHWEKEYDKHQEKNVGSGTIDYKKLLIGITIIVLLILLIMGFMYLFTPKPPSPSEIPETAILISNLFKKGCN</sequence>
<protein>
    <submittedName>
        <fullName evidence="2">Uncharacterized protein</fullName>
    </submittedName>
</protein>
<feature type="transmembrane region" description="Helical" evidence="1">
    <location>
        <begin position="356"/>
        <end position="377"/>
    </location>
</feature>
<keyword evidence="1" id="KW-0472">Membrane</keyword>
<feature type="transmembrane region" description="Helical" evidence="1">
    <location>
        <begin position="57"/>
        <end position="74"/>
    </location>
</feature>
<keyword evidence="1" id="KW-0812">Transmembrane</keyword>
<dbReference type="AlphaFoldDB" id="A0A0F9MBZ4"/>
<evidence type="ECO:0000313" key="2">
    <source>
        <dbReference type="EMBL" id="KKN04915.1"/>
    </source>
</evidence>
<accession>A0A0F9MBZ4</accession>
<gene>
    <name evidence="2" type="ORF">LCGC14_1092550</name>
</gene>
<name>A0A0F9MBZ4_9ZZZZ</name>
<feature type="transmembrane region" description="Helical" evidence="1">
    <location>
        <begin position="34"/>
        <end position="51"/>
    </location>
</feature>
<proteinExistence type="predicted"/>
<organism evidence="2">
    <name type="scientific">marine sediment metagenome</name>
    <dbReference type="NCBI Taxonomy" id="412755"/>
    <lineage>
        <taxon>unclassified sequences</taxon>
        <taxon>metagenomes</taxon>
        <taxon>ecological metagenomes</taxon>
    </lineage>
</organism>
<dbReference type="EMBL" id="LAZR01004864">
    <property type="protein sequence ID" value="KKN04915.1"/>
    <property type="molecule type" value="Genomic_DNA"/>
</dbReference>
<comment type="caution">
    <text evidence="2">The sequence shown here is derived from an EMBL/GenBank/DDBJ whole genome shotgun (WGS) entry which is preliminary data.</text>
</comment>
<reference evidence="2" key="1">
    <citation type="journal article" date="2015" name="Nature">
        <title>Complex archaea that bridge the gap between prokaryotes and eukaryotes.</title>
        <authorList>
            <person name="Spang A."/>
            <person name="Saw J.H."/>
            <person name="Jorgensen S.L."/>
            <person name="Zaremba-Niedzwiedzka K."/>
            <person name="Martijn J."/>
            <person name="Lind A.E."/>
            <person name="van Eijk R."/>
            <person name="Schleper C."/>
            <person name="Guy L."/>
            <person name="Ettema T.J."/>
        </authorList>
    </citation>
    <scope>NUCLEOTIDE SEQUENCE</scope>
</reference>
<evidence type="ECO:0000256" key="1">
    <source>
        <dbReference type="SAM" id="Phobius"/>
    </source>
</evidence>